<dbReference type="SUPFAM" id="SSF53756">
    <property type="entry name" value="UDP-Glycosyltransferase/glycogen phosphorylase"/>
    <property type="match status" value="1"/>
</dbReference>
<dbReference type="PANTHER" id="PTHR44943:SF8">
    <property type="entry name" value="TPR REPEAT-CONTAINING PROTEIN MJ0263"/>
    <property type="match status" value="1"/>
</dbReference>
<proteinExistence type="predicted"/>
<protein>
    <submittedName>
        <fullName evidence="4">Tetratricopeptide repeat protein</fullName>
    </submittedName>
</protein>
<dbReference type="EMBL" id="CP040077">
    <property type="protein sequence ID" value="QCP48036.1"/>
    <property type="molecule type" value="Genomic_DNA"/>
</dbReference>
<evidence type="ECO:0000313" key="4">
    <source>
        <dbReference type="EMBL" id="QCP48036.1"/>
    </source>
</evidence>
<organism evidence="4 5">
    <name type="scientific">Trinickia violacea</name>
    <dbReference type="NCBI Taxonomy" id="2571746"/>
    <lineage>
        <taxon>Bacteria</taxon>
        <taxon>Pseudomonadati</taxon>
        <taxon>Pseudomonadota</taxon>
        <taxon>Betaproteobacteria</taxon>
        <taxon>Burkholderiales</taxon>
        <taxon>Burkholderiaceae</taxon>
        <taxon>Trinickia</taxon>
    </lineage>
</organism>
<dbReference type="Gene3D" id="3.40.50.2000">
    <property type="entry name" value="Glycogen Phosphorylase B"/>
    <property type="match status" value="1"/>
</dbReference>
<name>A0A4P8IIR3_9BURK</name>
<dbReference type="PROSITE" id="PS50293">
    <property type="entry name" value="TPR_REGION"/>
    <property type="match status" value="1"/>
</dbReference>
<dbReference type="AlphaFoldDB" id="A0A4P8IIR3"/>
<keyword evidence="2 3" id="KW-0802">TPR repeat</keyword>
<dbReference type="Pfam" id="PF13432">
    <property type="entry name" value="TPR_16"/>
    <property type="match status" value="2"/>
</dbReference>
<dbReference type="Proteomes" id="UP000298656">
    <property type="component" value="Chromosome 1"/>
</dbReference>
<dbReference type="SUPFAM" id="SSF48452">
    <property type="entry name" value="TPR-like"/>
    <property type="match status" value="1"/>
</dbReference>
<dbReference type="InterPro" id="IPR051685">
    <property type="entry name" value="Ycf3/AcsC/BcsC/TPR_MFPF"/>
</dbReference>
<dbReference type="OrthoDB" id="9814129at2"/>
<evidence type="ECO:0000256" key="2">
    <source>
        <dbReference type="ARBA" id="ARBA00022803"/>
    </source>
</evidence>
<accession>A0A4P8IIR3</accession>
<sequence length="526" mass="58506">MSLSIAATLDAAQQHFHAGRLDEAAQLLSEVVEADPANGDALEGLAYIAANRRDAALAADYFDRAIAHLPITPERLRDAGAASQAAGRHARAVELFEQSLQLAPRDLVTLNAAGMSLSELGEHEGALQMLIRARDVSPGMWQIHYNMGRALGFLGRYDDEMAAYRRAIELKPDCVAAYVNLGVALRDLHRFDEALRVFKKAVQLDPNDAGVRTNRSHTNLLLGQFEHGWREYEWRWRDGKQPLEFDGERLWLGDAPLAGKTLFVHNEQGFGDTLQFVRYVEACKKKGAHVVLRVQNELLPLIASYSGADVVIGMRDEVPPFDYHCPLLSLPFALKAHASPIPSATPYLHADEARREPWQQRLADELRPRIGVAWSGSRTHVNDRRRRSMQLAEWATLFEADASFVSLVKDVREDDRETLSSLSASGTVQDVSDSLASFADTAALIAELDLVICIDTAVAHLAGALGKPVWILLPYSPDWRWLLNRTDSPWYPSARLFRQADRIDWAPVIAQVRAALDEFVGSIERG</sequence>
<evidence type="ECO:0000256" key="1">
    <source>
        <dbReference type="ARBA" id="ARBA00022737"/>
    </source>
</evidence>
<feature type="repeat" description="TPR" evidence="3">
    <location>
        <begin position="73"/>
        <end position="106"/>
    </location>
</feature>
<dbReference type="SMART" id="SM00028">
    <property type="entry name" value="TPR"/>
    <property type="match status" value="6"/>
</dbReference>
<keyword evidence="1" id="KW-0677">Repeat</keyword>
<feature type="repeat" description="TPR" evidence="3">
    <location>
        <begin position="141"/>
        <end position="174"/>
    </location>
</feature>
<keyword evidence="5" id="KW-1185">Reference proteome</keyword>
<dbReference type="GO" id="GO:0016757">
    <property type="term" value="F:glycosyltransferase activity"/>
    <property type="evidence" value="ECO:0007669"/>
    <property type="project" value="InterPro"/>
</dbReference>
<dbReference type="RefSeq" id="WP_137330878.1">
    <property type="nucleotide sequence ID" value="NZ_CP040077.1"/>
</dbReference>
<dbReference type="KEGG" id="tvl:FAZ95_01850"/>
<dbReference type="InterPro" id="IPR019734">
    <property type="entry name" value="TPR_rpt"/>
</dbReference>
<dbReference type="Pfam" id="PF01075">
    <property type="entry name" value="Glyco_transf_9"/>
    <property type="match status" value="1"/>
</dbReference>
<dbReference type="PANTHER" id="PTHR44943">
    <property type="entry name" value="CELLULOSE SYNTHASE OPERON PROTEIN C"/>
    <property type="match status" value="1"/>
</dbReference>
<evidence type="ECO:0000256" key="3">
    <source>
        <dbReference type="PROSITE-ProRule" id="PRU00339"/>
    </source>
</evidence>
<feature type="repeat" description="TPR" evidence="3">
    <location>
        <begin position="175"/>
        <end position="208"/>
    </location>
</feature>
<gene>
    <name evidence="4" type="ORF">FAZ95_01850</name>
</gene>
<reference evidence="4 5" key="1">
    <citation type="submission" date="2019-05" db="EMBL/GenBank/DDBJ databases">
        <title>Burkholderia sp. DHOD12, isolated from subtropical forest soil.</title>
        <authorList>
            <person name="Gao Z.-H."/>
            <person name="Qiu L.-H."/>
        </authorList>
    </citation>
    <scope>NUCLEOTIDE SEQUENCE [LARGE SCALE GENOMIC DNA]</scope>
    <source>
        <strain evidence="4 5">DHOD12</strain>
    </source>
</reference>
<evidence type="ECO:0000313" key="5">
    <source>
        <dbReference type="Proteomes" id="UP000298656"/>
    </source>
</evidence>
<dbReference type="InterPro" id="IPR011990">
    <property type="entry name" value="TPR-like_helical_dom_sf"/>
</dbReference>
<dbReference type="PROSITE" id="PS50005">
    <property type="entry name" value="TPR"/>
    <property type="match status" value="3"/>
</dbReference>
<dbReference type="InterPro" id="IPR002201">
    <property type="entry name" value="Glyco_trans_9"/>
</dbReference>
<dbReference type="Gene3D" id="1.25.40.10">
    <property type="entry name" value="Tetratricopeptide repeat domain"/>
    <property type="match status" value="1"/>
</dbReference>